<feature type="domain" description="GP-PDE" evidence="1">
    <location>
        <begin position="18"/>
        <end position="259"/>
    </location>
</feature>
<name>A0A9P3LW95_9FUNG</name>
<accession>A0A9P3LW95</accession>
<dbReference type="AlphaFoldDB" id="A0A9P3LW95"/>
<evidence type="ECO:0000313" key="3">
    <source>
        <dbReference type="Proteomes" id="UP000827284"/>
    </source>
</evidence>
<protein>
    <submittedName>
        <fullName evidence="2">Phosphatidylglycerol phospholipase C</fullName>
    </submittedName>
</protein>
<dbReference type="GO" id="GO:0006629">
    <property type="term" value="P:lipid metabolic process"/>
    <property type="evidence" value="ECO:0007669"/>
    <property type="project" value="InterPro"/>
</dbReference>
<dbReference type="Gene3D" id="3.20.20.190">
    <property type="entry name" value="Phosphatidylinositol (PI) phosphodiesterase"/>
    <property type="match status" value="1"/>
</dbReference>
<dbReference type="Proteomes" id="UP000827284">
    <property type="component" value="Unassembled WGS sequence"/>
</dbReference>
<dbReference type="Pfam" id="PF03009">
    <property type="entry name" value="GDPD"/>
    <property type="match status" value="1"/>
</dbReference>
<sequence>MSRQQILTFASSRLNRLPLSVGHRGASEQWPENSIISMAQAIKDGADGLEGDLHLTADGEIIVMHDPSLDRTTNGTGLIKDRPWHGYIDGLQSKKEPHVGVPRCVDVLAFLAQEGNEKVWWNIDIKMDNSPSLLFSKFAALLKENFPGRDFSSQIVLGLWHPKFLPAADKYLPKFSRVHIGFSLSVAREHFPPDTVDGYSINFMVLSTKEGRLFIKEMQAAGKQLLTWTVNDPVEAREAVRMGLDYIMTDRTKVLENVLREFETLGKDGVEKKYKESGEVFNTWSRWSRYTFWRGLIWCFLTLRFNRASKQLDTDVTHHN</sequence>
<reference evidence="2" key="1">
    <citation type="submission" date="2021-11" db="EMBL/GenBank/DDBJ databases">
        <authorList>
            <person name="Herlambang A."/>
            <person name="Guo Y."/>
            <person name="Takashima Y."/>
            <person name="Nishizawa T."/>
        </authorList>
    </citation>
    <scope>NUCLEOTIDE SEQUENCE</scope>
    <source>
        <strain evidence="2">E1425</strain>
    </source>
</reference>
<dbReference type="InterPro" id="IPR030395">
    <property type="entry name" value="GP_PDE_dom"/>
</dbReference>
<organism evidence="2 3">
    <name type="scientific">Entomortierella parvispora</name>
    <dbReference type="NCBI Taxonomy" id="205924"/>
    <lineage>
        <taxon>Eukaryota</taxon>
        <taxon>Fungi</taxon>
        <taxon>Fungi incertae sedis</taxon>
        <taxon>Mucoromycota</taxon>
        <taxon>Mortierellomycotina</taxon>
        <taxon>Mortierellomycetes</taxon>
        <taxon>Mortierellales</taxon>
        <taxon>Mortierellaceae</taxon>
        <taxon>Entomortierella</taxon>
    </lineage>
</organism>
<dbReference type="EMBL" id="BQFW01000007">
    <property type="protein sequence ID" value="GJJ72580.1"/>
    <property type="molecule type" value="Genomic_DNA"/>
</dbReference>
<dbReference type="InterPro" id="IPR017946">
    <property type="entry name" value="PLC-like_Pdiesterase_TIM-brl"/>
</dbReference>
<proteinExistence type="predicted"/>
<keyword evidence="3" id="KW-1185">Reference proteome</keyword>
<reference evidence="2" key="2">
    <citation type="journal article" date="2022" name="Microbiol. Resour. Announc.">
        <title>Whole-Genome Sequence of Entomortierella parvispora E1425, a Mucoromycotan Fungus Associated with Burkholderiaceae-Related Endosymbiotic Bacteria.</title>
        <authorList>
            <person name="Herlambang A."/>
            <person name="Guo Y."/>
            <person name="Takashima Y."/>
            <person name="Narisawa K."/>
            <person name="Ohta H."/>
            <person name="Nishizawa T."/>
        </authorList>
    </citation>
    <scope>NUCLEOTIDE SEQUENCE</scope>
    <source>
        <strain evidence="2">E1425</strain>
    </source>
</reference>
<evidence type="ECO:0000259" key="1">
    <source>
        <dbReference type="PROSITE" id="PS51704"/>
    </source>
</evidence>
<dbReference type="OrthoDB" id="1470350at2759"/>
<gene>
    <name evidence="2" type="ORF">EMPS_04938</name>
</gene>
<evidence type="ECO:0000313" key="2">
    <source>
        <dbReference type="EMBL" id="GJJ72580.1"/>
    </source>
</evidence>
<dbReference type="GO" id="GO:0008081">
    <property type="term" value="F:phosphoric diester hydrolase activity"/>
    <property type="evidence" value="ECO:0007669"/>
    <property type="project" value="InterPro"/>
</dbReference>
<dbReference type="PANTHER" id="PTHR43805">
    <property type="entry name" value="GLYCEROPHOSPHORYL DIESTER PHOSPHODIESTERASE"/>
    <property type="match status" value="1"/>
</dbReference>
<comment type="caution">
    <text evidence="2">The sequence shown here is derived from an EMBL/GenBank/DDBJ whole genome shotgun (WGS) entry which is preliminary data.</text>
</comment>
<dbReference type="PANTHER" id="PTHR43805:SF1">
    <property type="entry name" value="GP-PDE DOMAIN-CONTAINING PROTEIN"/>
    <property type="match status" value="1"/>
</dbReference>
<dbReference type="SUPFAM" id="SSF51695">
    <property type="entry name" value="PLC-like phosphodiesterases"/>
    <property type="match status" value="1"/>
</dbReference>
<dbReference type="PROSITE" id="PS51704">
    <property type="entry name" value="GP_PDE"/>
    <property type="match status" value="1"/>
</dbReference>